<feature type="non-terminal residue" evidence="3">
    <location>
        <position position="133"/>
    </location>
</feature>
<organism evidence="3">
    <name type="scientific">Arion vulgaris</name>
    <dbReference type="NCBI Taxonomy" id="1028688"/>
    <lineage>
        <taxon>Eukaryota</taxon>
        <taxon>Metazoa</taxon>
        <taxon>Spiralia</taxon>
        <taxon>Lophotrochozoa</taxon>
        <taxon>Mollusca</taxon>
        <taxon>Gastropoda</taxon>
        <taxon>Heterobranchia</taxon>
        <taxon>Euthyneura</taxon>
        <taxon>Panpulmonata</taxon>
        <taxon>Eupulmonata</taxon>
        <taxon>Stylommatophora</taxon>
        <taxon>Helicina</taxon>
        <taxon>Arionoidea</taxon>
        <taxon>Arionidae</taxon>
        <taxon>Arion</taxon>
    </lineage>
</organism>
<feature type="non-terminal residue" evidence="3">
    <location>
        <position position="1"/>
    </location>
</feature>
<dbReference type="AlphaFoldDB" id="A0A0B7BZ83"/>
<dbReference type="PANTHER" id="PTHR16171">
    <property type="entry name" value="DNA REPAIR PROTEIN COMPLEMENTING XP-G CELLS-RELATED"/>
    <property type="match status" value="1"/>
</dbReference>
<comment type="subcellular location">
    <subcellularLocation>
        <location evidence="1">Nucleus</location>
    </subcellularLocation>
</comment>
<protein>
    <submittedName>
        <fullName evidence="3">Uncharacterized protein</fullName>
    </submittedName>
</protein>
<reference evidence="3" key="1">
    <citation type="submission" date="2014-12" db="EMBL/GenBank/DDBJ databases">
        <title>Insight into the proteome of Arion vulgaris.</title>
        <authorList>
            <person name="Aradska J."/>
            <person name="Bulat T."/>
            <person name="Smidak R."/>
            <person name="Sarate P."/>
            <person name="Gangsoo J."/>
            <person name="Sialana F."/>
            <person name="Bilban M."/>
            <person name="Lubec G."/>
        </authorList>
    </citation>
    <scope>NUCLEOTIDE SEQUENCE</scope>
    <source>
        <tissue evidence="3">Skin</tissue>
    </source>
</reference>
<name>A0A0B7BZ83_9EUPU</name>
<evidence type="ECO:0000256" key="2">
    <source>
        <dbReference type="ARBA" id="ARBA00023242"/>
    </source>
</evidence>
<evidence type="ECO:0000256" key="1">
    <source>
        <dbReference type="ARBA" id="ARBA00004123"/>
    </source>
</evidence>
<gene>
    <name evidence="3" type="primary">ORF218227</name>
</gene>
<dbReference type="EMBL" id="HACG01051391">
    <property type="protein sequence ID" value="CEK98262.1"/>
    <property type="molecule type" value="Transcribed_RNA"/>
</dbReference>
<dbReference type="GO" id="GO:0005634">
    <property type="term" value="C:nucleus"/>
    <property type="evidence" value="ECO:0007669"/>
    <property type="project" value="UniProtKB-SubCell"/>
</dbReference>
<evidence type="ECO:0000313" key="3">
    <source>
        <dbReference type="EMBL" id="CEK98262.1"/>
    </source>
</evidence>
<keyword evidence="2" id="KW-0539">Nucleus</keyword>
<accession>A0A0B7BZ83</accession>
<sequence length="133" mass="14782">STMGHGSLKPVTQESAMKLLGFVSPFDSINFGPVTGNRTVMRWFGELNSHFKVSGQSFIMYKPSGKNQTLDTTDQMALGSLKKGLKDPNMTFIYHCHNHYFCPIGYEDTSQFCVDAYKGDIGGNVESWEIGRA</sequence>
<dbReference type="PANTHER" id="PTHR16171:SF12">
    <property type="entry name" value="BASIC IMMUNOGLOBULIN-LIKE VARIABLE MOTIF-CONTAINING PROTEIN"/>
    <property type="match status" value="1"/>
</dbReference>
<proteinExistence type="predicted"/>